<name>A0ABP9EDD2_9ACTN</name>
<dbReference type="EMBL" id="BAABIS010000001">
    <property type="protein sequence ID" value="GAA4874641.1"/>
    <property type="molecule type" value="Genomic_DNA"/>
</dbReference>
<organism evidence="2 3">
    <name type="scientific">Kitasatospora terrestris</name>
    <dbReference type="NCBI Taxonomy" id="258051"/>
    <lineage>
        <taxon>Bacteria</taxon>
        <taxon>Bacillati</taxon>
        <taxon>Actinomycetota</taxon>
        <taxon>Actinomycetes</taxon>
        <taxon>Kitasatosporales</taxon>
        <taxon>Streptomycetaceae</taxon>
        <taxon>Kitasatospora</taxon>
    </lineage>
</organism>
<sequence length="81" mass="8720">MLRAHSVSWVISTWGLLTRRGAWAARTGHRGPTLPAEAVTASGCPDRDAAVPRAVLPWEEGPGRYPEAADRAADQCDRAPE</sequence>
<feature type="compositionally biased region" description="Basic and acidic residues" evidence="1">
    <location>
        <begin position="67"/>
        <end position="81"/>
    </location>
</feature>
<comment type="caution">
    <text evidence="2">The sequence shown here is derived from an EMBL/GenBank/DDBJ whole genome shotgun (WGS) entry which is preliminary data.</text>
</comment>
<gene>
    <name evidence="2" type="ORF">GCM10023235_62330</name>
</gene>
<evidence type="ECO:0000313" key="2">
    <source>
        <dbReference type="EMBL" id="GAA4874641.1"/>
    </source>
</evidence>
<evidence type="ECO:0008006" key="4">
    <source>
        <dbReference type="Google" id="ProtNLM"/>
    </source>
</evidence>
<keyword evidence="3" id="KW-1185">Reference proteome</keyword>
<protein>
    <recommendedName>
        <fullName evidence="4">Secreted protein</fullName>
    </recommendedName>
</protein>
<evidence type="ECO:0000256" key="1">
    <source>
        <dbReference type="SAM" id="MobiDB-lite"/>
    </source>
</evidence>
<proteinExistence type="predicted"/>
<dbReference type="Proteomes" id="UP001501752">
    <property type="component" value="Unassembled WGS sequence"/>
</dbReference>
<reference evidence="3" key="1">
    <citation type="journal article" date="2019" name="Int. J. Syst. Evol. Microbiol.">
        <title>The Global Catalogue of Microorganisms (GCM) 10K type strain sequencing project: providing services to taxonomists for standard genome sequencing and annotation.</title>
        <authorList>
            <consortium name="The Broad Institute Genomics Platform"/>
            <consortium name="The Broad Institute Genome Sequencing Center for Infectious Disease"/>
            <person name="Wu L."/>
            <person name="Ma J."/>
        </authorList>
    </citation>
    <scope>NUCLEOTIDE SEQUENCE [LARGE SCALE GENOMIC DNA]</scope>
    <source>
        <strain evidence="3">JCM 13006</strain>
    </source>
</reference>
<evidence type="ECO:0000313" key="3">
    <source>
        <dbReference type="Proteomes" id="UP001501752"/>
    </source>
</evidence>
<feature type="region of interest" description="Disordered" evidence="1">
    <location>
        <begin position="58"/>
        <end position="81"/>
    </location>
</feature>
<accession>A0ABP9EDD2</accession>